<sequence length="285" mass="32783">MNDKKIKIAFFGTPEFSAKILEKMKQEDFKPSLVIATPDKPKGRNLVLTPPATKIWAEKNNIDVLQPTKLRDPEFLNKMKETVWDLFVVASYGKIIPQDILDLPKYGTINVHPSLLPRLRGASPMQSAILKENETGMTIMLMDADMDHGPILKQKKLNIPNWPPKITELENIMAEVGGQMLTGVIPLWIKGEIKPLEQNHSKATYIDKIKKEEALINFDDDPFWNYRKIQALQNLKPHFFAERNSKKMRVIIRDAKMENGELIITRVLPEGKKEMDYQDFLRGNH</sequence>
<keyword evidence="3" id="KW-0808">Transferase</keyword>
<dbReference type="Gene3D" id="3.40.50.12230">
    <property type="match status" value="1"/>
</dbReference>
<dbReference type="Pfam" id="PF00551">
    <property type="entry name" value="Formyl_trans_N"/>
    <property type="match status" value="1"/>
</dbReference>
<organism evidence="3 4">
    <name type="scientific">Candidatus Campbellbacteria bacterium RIFCSPHIGHO2_12_FULL_35_10</name>
    <dbReference type="NCBI Taxonomy" id="1797578"/>
    <lineage>
        <taxon>Bacteria</taxon>
        <taxon>Candidatus Campbelliibacteriota</taxon>
    </lineage>
</organism>
<evidence type="ECO:0000259" key="2">
    <source>
        <dbReference type="Pfam" id="PF00551"/>
    </source>
</evidence>
<dbReference type="CDD" id="cd08646">
    <property type="entry name" value="FMT_core_Met-tRNA-FMT_N"/>
    <property type="match status" value="1"/>
</dbReference>
<feature type="domain" description="Formyl transferase N-terminal" evidence="2">
    <location>
        <begin position="7"/>
        <end position="184"/>
    </location>
</feature>
<dbReference type="Proteomes" id="UP000185891">
    <property type="component" value="Unassembled WGS sequence"/>
</dbReference>
<proteinExistence type="predicted"/>
<dbReference type="InterPro" id="IPR005794">
    <property type="entry name" value="Fmt"/>
</dbReference>
<accession>A0A1F5EP31</accession>
<evidence type="ECO:0000313" key="4">
    <source>
        <dbReference type="Proteomes" id="UP000185891"/>
    </source>
</evidence>
<dbReference type="GO" id="GO:0005829">
    <property type="term" value="C:cytosol"/>
    <property type="evidence" value="ECO:0007669"/>
    <property type="project" value="TreeGrafter"/>
</dbReference>
<dbReference type="AlphaFoldDB" id="A0A1F5EP31"/>
<comment type="caution">
    <text evidence="3">The sequence shown here is derived from an EMBL/GenBank/DDBJ whole genome shotgun (WGS) entry which is preliminary data.</text>
</comment>
<dbReference type="PANTHER" id="PTHR11138:SF5">
    <property type="entry name" value="METHIONYL-TRNA FORMYLTRANSFERASE, MITOCHONDRIAL"/>
    <property type="match status" value="1"/>
</dbReference>
<evidence type="ECO:0000256" key="1">
    <source>
        <dbReference type="ARBA" id="ARBA00012261"/>
    </source>
</evidence>
<dbReference type="SUPFAM" id="SSF50486">
    <property type="entry name" value="FMT C-terminal domain-like"/>
    <property type="match status" value="1"/>
</dbReference>
<dbReference type="InterPro" id="IPR036477">
    <property type="entry name" value="Formyl_transf_N_sf"/>
</dbReference>
<name>A0A1F5EP31_9BACT</name>
<dbReference type="EC" id="2.1.2.9" evidence="1"/>
<evidence type="ECO:0000313" key="3">
    <source>
        <dbReference type="EMBL" id="OGD69157.1"/>
    </source>
</evidence>
<gene>
    <name evidence="3" type="ORF">A3E89_00945</name>
</gene>
<dbReference type="InterPro" id="IPR001555">
    <property type="entry name" value="GART_AS"/>
</dbReference>
<dbReference type="EMBL" id="MFAA01000014">
    <property type="protein sequence ID" value="OGD69157.1"/>
    <property type="molecule type" value="Genomic_DNA"/>
</dbReference>
<dbReference type="InterPro" id="IPR041711">
    <property type="entry name" value="Met-tRNA-FMT_N"/>
</dbReference>
<dbReference type="PROSITE" id="PS00373">
    <property type="entry name" value="GART"/>
    <property type="match status" value="1"/>
</dbReference>
<dbReference type="PANTHER" id="PTHR11138">
    <property type="entry name" value="METHIONYL-TRNA FORMYLTRANSFERASE"/>
    <property type="match status" value="1"/>
</dbReference>
<dbReference type="NCBIfam" id="TIGR00460">
    <property type="entry name" value="fmt"/>
    <property type="match status" value="1"/>
</dbReference>
<dbReference type="InterPro" id="IPR011034">
    <property type="entry name" value="Formyl_transferase-like_C_sf"/>
</dbReference>
<dbReference type="GO" id="GO:0004479">
    <property type="term" value="F:methionyl-tRNA formyltransferase activity"/>
    <property type="evidence" value="ECO:0007669"/>
    <property type="project" value="UniProtKB-EC"/>
</dbReference>
<protein>
    <recommendedName>
        <fullName evidence="1">methionyl-tRNA formyltransferase</fullName>
        <ecNumber evidence="1">2.1.2.9</ecNumber>
    </recommendedName>
</protein>
<dbReference type="InterPro" id="IPR002376">
    <property type="entry name" value="Formyl_transf_N"/>
</dbReference>
<reference evidence="3 4" key="1">
    <citation type="journal article" date="2016" name="Nat. Commun.">
        <title>Thousands of microbial genomes shed light on interconnected biogeochemical processes in an aquifer system.</title>
        <authorList>
            <person name="Anantharaman K."/>
            <person name="Brown C.T."/>
            <person name="Hug L.A."/>
            <person name="Sharon I."/>
            <person name="Castelle C.J."/>
            <person name="Probst A.J."/>
            <person name="Thomas B.C."/>
            <person name="Singh A."/>
            <person name="Wilkins M.J."/>
            <person name="Karaoz U."/>
            <person name="Brodie E.L."/>
            <person name="Williams K.H."/>
            <person name="Hubbard S.S."/>
            <person name="Banfield J.F."/>
        </authorList>
    </citation>
    <scope>NUCLEOTIDE SEQUENCE [LARGE SCALE GENOMIC DNA]</scope>
</reference>
<dbReference type="SUPFAM" id="SSF53328">
    <property type="entry name" value="Formyltransferase"/>
    <property type="match status" value="1"/>
</dbReference>